<comment type="caution">
    <text evidence="2">The sequence shown here is derived from an EMBL/GenBank/DDBJ whole genome shotgun (WGS) entry which is preliminary data.</text>
</comment>
<dbReference type="RefSeq" id="WP_105014736.1">
    <property type="nucleotide sequence ID" value="NZ_MSCN01000001.1"/>
</dbReference>
<keyword evidence="1" id="KW-0812">Transmembrane</keyword>
<dbReference type="EMBL" id="MSCN01000001">
    <property type="protein sequence ID" value="PQJ78155.1"/>
    <property type="molecule type" value="Genomic_DNA"/>
</dbReference>
<proteinExistence type="predicted"/>
<keyword evidence="1" id="KW-0472">Membrane</keyword>
<gene>
    <name evidence="2" type="ORF">BTO18_02645</name>
</gene>
<dbReference type="Proteomes" id="UP000238882">
    <property type="component" value="Unassembled WGS sequence"/>
</dbReference>
<sequence>MNSIIKKPHLFFFWLIPIFILLGLLKRDIPIDINISYIHYLINVDFWCYITAVYFGLMGINYLSLHWAKKHPNNWLTSAHIILQVACLIPYLISVFNLDKSGNLIYTNLPFQENLNIILLVAFFIFLISILIHLINFFTSLLLKRD</sequence>
<name>A0A2S7WKM4_9FLAO</name>
<feature type="transmembrane region" description="Helical" evidence="1">
    <location>
        <begin position="117"/>
        <end position="143"/>
    </location>
</feature>
<dbReference type="OrthoDB" id="1376924at2"/>
<keyword evidence="3" id="KW-1185">Reference proteome</keyword>
<protein>
    <submittedName>
        <fullName evidence="2">Uncharacterized protein</fullName>
    </submittedName>
</protein>
<feature type="transmembrane region" description="Helical" evidence="1">
    <location>
        <begin position="37"/>
        <end position="63"/>
    </location>
</feature>
<evidence type="ECO:0000313" key="3">
    <source>
        <dbReference type="Proteomes" id="UP000238882"/>
    </source>
</evidence>
<dbReference type="AlphaFoldDB" id="A0A2S7WKM4"/>
<keyword evidence="1" id="KW-1133">Transmembrane helix</keyword>
<feature type="transmembrane region" description="Helical" evidence="1">
    <location>
        <begin position="75"/>
        <end position="97"/>
    </location>
</feature>
<evidence type="ECO:0000256" key="1">
    <source>
        <dbReference type="SAM" id="Phobius"/>
    </source>
</evidence>
<accession>A0A2S7WKM4</accession>
<reference evidence="2 3" key="1">
    <citation type="submission" date="2016-12" db="EMBL/GenBank/DDBJ databases">
        <title>Trade-off between light-utilization and light-protection in marine flavobacteria.</title>
        <authorList>
            <person name="Kumagai Y."/>
            <person name="Yoshizawa S."/>
            <person name="Kogure K."/>
            <person name="Iwasaki W."/>
        </authorList>
    </citation>
    <scope>NUCLEOTIDE SEQUENCE [LARGE SCALE GENOMIC DNA]</scope>
    <source>
        <strain evidence="2 3">NBRC 108759</strain>
    </source>
</reference>
<evidence type="ECO:0000313" key="2">
    <source>
        <dbReference type="EMBL" id="PQJ78155.1"/>
    </source>
</evidence>
<organism evidence="2 3">
    <name type="scientific">Polaribacter porphyrae</name>
    <dbReference type="NCBI Taxonomy" id="1137780"/>
    <lineage>
        <taxon>Bacteria</taxon>
        <taxon>Pseudomonadati</taxon>
        <taxon>Bacteroidota</taxon>
        <taxon>Flavobacteriia</taxon>
        <taxon>Flavobacteriales</taxon>
        <taxon>Flavobacteriaceae</taxon>
    </lineage>
</organism>